<dbReference type="SUPFAM" id="SSF57850">
    <property type="entry name" value="RING/U-box"/>
    <property type="match status" value="1"/>
</dbReference>
<dbReference type="PROSITE" id="PS50089">
    <property type="entry name" value="ZF_RING_2"/>
    <property type="match status" value="1"/>
</dbReference>
<evidence type="ECO:0000256" key="11">
    <source>
        <dbReference type="ARBA" id="ARBA00025721"/>
    </source>
</evidence>
<comment type="catalytic activity">
    <reaction evidence="1">
        <text>S-ubiquitinyl-[E2 ubiquitin-conjugating enzyme]-L-cysteine + [acceptor protein]-L-lysine = [E2 ubiquitin-conjugating enzyme]-L-cysteine + N(6)-ubiquitinyl-[acceptor protein]-L-lysine.</text>
        <dbReference type="EC" id="2.3.2.27"/>
    </reaction>
</comment>
<comment type="similarity">
    <text evidence="11">Belongs to the RING-type zinc finger family. LOG2 subfamily.</text>
</comment>
<sequence>MVLKLRNIRVFPVDKNCGMFVSAGNRSRRPRHGAITFIFFITFAEQWRRRRRKTKNERRRRLFPHYLHHHPNIYKTLFALQLLPPILRPLHHPSSPSSLLRPPSRPRRRRRRVVGTPPPPIPPPPPPPPYVEHQRAKTVKNDVNVHRDAIGLVPDERDPEQHLVSFTYDALVDGSFTIYYFAKEGADCSFSSVYPDLPTSTKTPFQKGLAQKFVQPSGSGIDLGFFDLDDLSKPLNGEIFPLVIYAEACPPPTTDGVQMEQSRRSAQAQITLAVIEKNSSTEAFQVKVVKQILWAEGERYELQVIFGLVNSAEAEVSGADKDDDMGKECVICLSEPRNTAVFPCRHMCMCSECARALTLQSNKCPICRQPVEKVMEIKVSDGEQ</sequence>
<evidence type="ECO:0000256" key="9">
    <source>
        <dbReference type="ARBA" id="ARBA00022833"/>
    </source>
</evidence>
<dbReference type="Pfam" id="PF13920">
    <property type="entry name" value="zf-C3HC4_3"/>
    <property type="match status" value="1"/>
</dbReference>
<evidence type="ECO:0000256" key="5">
    <source>
        <dbReference type="ARBA" id="ARBA00022707"/>
    </source>
</evidence>
<keyword evidence="5" id="KW-0519">Myristate</keyword>
<evidence type="ECO:0000256" key="6">
    <source>
        <dbReference type="ARBA" id="ARBA00022723"/>
    </source>
</evidence>
<dbReference type="GO" id="GO:0061630">
    <property type="term" value="F:ubiquitin protein ligase activity"/>
    <property type="evidence" value="ECO:0007669"/>
    <property type="project" value="UniProtKB-EC"/>
</dbReference>
<keyword evidence="4" id="KW-0808">Transferase</keyword>
<dbReference type="EMBL" id="LR862134">
    <property type="protein sequence ID" value="CAD1840005.1"/>
    <property type="molecule type" value="Genomic_DNA"/>
</dbReference>
<keyword evidence="9" id="KW-0862">Zinc</keyword>
<evidence type="ECO:0000256" key="12">
    <source>
        <dbReference type="PROSITE-ProRule" id="PRU00175"/>
    </source>
</evidence>
<evidence type="ECO:0000313" key="15">
    <source>
        <dbReference type="EMBL" id="CAD1840005.1"/>
    </source>
</evidence>
<feature type="compositionally biased region" description="Basic residues" evidence="13">
    <location>
        <begin position="104"/>
        <end position="113"/>
    </location>
</feature>
<feature type="compositionally biased region" description="Low complexity" evidence="13">
    <location>
        <begin position="93"/>
        <end position="102"/>
    </location>
</feature>
<evidence type="ECO:0000256" key="1">
    <source>
        <dbReference type="ARBA" id="ARBA00000900"/>
    </source>
</evidence>
<feature type="domain" description="RING-type" evidence="14">
    <location>
        <begin position="329"/>
        <end position="368"/>
    </location>
</feature>
<dbReference type="Pfam" id="PF26192">
    <property type="entry name" value="RNF157-like_N"/>
    <property type="match status" value="1"/>
</dbReference>
<dbReference type="AlphaFoldDB" id="A0A6V7QAY4"/>
<evidence type="ECO:0000256" key="7">
    <source>
        <dbReference type="ARBA" id="ARBA00022771"/>
    </source>
</evidence>
<gene>
    <name evidence="15" type="ORF">CB5_LOCUS23216</name>
</gene>
<dbReference type="GO" id="GO:0008270">
    <property type="term" value="F:zinc ion binding"/>
    <property type="evidence" value="ECO:0007669"/>
    <property type="project" value="UniProtKB-KW"/>
</dbReference>
<dbReference type="InterPro" id="IPR058981">
    <property type="entry name" value="MGRN1/RNF157-like_N"/>
</dbReference>
<dbReference type="CDD" id="cd16789">
    <property type="entry name" value="mRING-HC-C3HC5_MGRN1-like"/>
    <property type="match status" value="1"/>
</dbReference>
<organism evidence="15">
    <name type="scientific">Ananas comosus var. bracteatus</name>
    <name type="common">red pineapple</name>
    <dbReference type="NCBI Taxonomy" id="296719"/>
    <lineage>
        <taxon>Eukaryota</taxon>
        <taxon>Viridiplantae</taxon>
        <taxon>Streptophyta</taxon>
        <taxon>Embryophyta</taxon>
        <taxon>Tracheophyta</taxon>
        <taxon>Spermatophyta</taxon>
        <taxon>Magnoliopsida</taxon>
        <taxon>Liliopsida</taxon>
        <taxon>Poales</taxon>
        <taxon>Bromeliaceae</taxon>
        <taxon>Bromelioideae</taxon>
        <taxon>Ananas</taxon>
    </lineage>
</organism>
<dbReference type="InterPro" id="IPR045194">
    <property type="entry name" value="MGRN1/RNF157-like"/>
</dbReference>
<dbReference type="InterPro" id="IPR013083">
    <property type="entry name" value="Znf_RING/FYVE/PHD"/>
</dbReference>
<dbReference type="FunFam" id="3.30.40.10:FF:000115">
    <property type="entry name" value="probable E3 ubiquitin-protein ligase LOG2"/>
    <property type="match status" value="1"/>
</dbReference>
<protein>
    <recommendedName>
        <fullName evidence="3">RING-type E3 ubiquitin transferase</fullName>
        <ecNumber evidence="3">2.3.2.27</ecNumber>
    </recommendedName>
</protein>
<evidence type="ECO:0000256" key="2">
    <source>
        <dbReference type="ARBA" id="ARBA00004906"/>
    </source>
</evidence>
<dbReference type="InterPro" id="IPR045195">
    <property type="entry name" value="LOG2-like_mRING_C3HC5"/>
</dbReference>
<feature type="region of interest" description="Disordered" evidence="13">
    <location>
        <begin position="93"/>
        <end position="132"/>
    </location>
</feature>
<keyword evidence="10" id="KW-0449">Lipoprotein</keyword>
<evidence type="ECO:0000256" key="10">
    <source>
        <dbReference type="ARBA" id="ARBA00023288"/>
    </source>
</evidence>
<dbReference type="EC" id="2.3.2.27" evidence="3"/>
<accession>A0A6V7QAY4</accession>
<keyword evidence="8" id="KW-0833">Ubl conjugation pathway</keyword>
<evidence type="ECO:0000256" key="4">
    <source>
        <dbReference type="ARBA" id="ARBA00022679"/>
    </source>
</evidence>
<proteinExistence type="inferred from homology"/>
<evidence type="ECO:0000256" key="13">
    <source>
        <dbReference type="SAM" id="MobiDB-lite"/>
    </source>
</evidence>
<feature type="compositionally biased region" description="Pro residues" evidence="13">
    <location>
        <begin position="116"/>
        <end position="130"/>
    </location>
</feature>
<name>A0A6V7QAY4_ANACO</name>
<evidence type="ECO:0000259" key="14">
    <source>
        <dbReference type="PROSITE" id="PS50089"/>
    </source>
</evidence>
<keyword evidence="6" id="KW-0479">Metal-binding</keyword>
<dbReference type="Gene3D" id="3.30.40.10">
    <property type="entry name" value="Zinc/RING finger domain, C3HC4 (zinc finger)"/>
    <property type="match status" value="1"/>
</dbReference>
<dbReference type="InterPro" id="IPR001841">
    <property type="entry name" value="Znf_RING"/>
</dbReference>
<dbReference type="PANTHER" id="PTHR22996:SF4">
    <property type="entry name" value="E3 UBIQUITIN-PROTEIN LIGASE LUL4-RELATED"/>
    <property type="match status" value="1"/>
</dbReference>
<dbReference type="GO" id="GO:0016567">
    <property type="term" value="P:protein ubiquitination"/>
    <property type="evidence" value="ECO:0007669"/>
    <property type="project" value="TreeGrafter"/>
</dbReference>
<evidence type="ECO:0000256" key="8">
    <source>
        <dbReference type="ARBA" id="ARBA00022786"/>
    </source>
</evidence>
<comment type="pathway">
    <text evidence="2">Protein modification; protein ubiquitination.</text>
</comment>
<reference evidence="15" key="1">
    <citation type="submission" date="2020-07" db="EMBL/GenBank/DDBJ databases">
        <authorList>
            <person name="Lin J."/>
        </authorList>
    </citation>
    <scope>NUCLEOTIDE SEQUENCE</scope>
</reference>
<dbReference type="PANTHER" id="PTHR22996">
    <property type="entry name" value="MAHOGUNIN"/>
    <property type="match status" value="1"/>
</dbReference>
<keyword evidence="7 12" id="KW-0863">Zinc-finger</keyword>
<evidence type="ECO:0000256" key="3">
    <source>
        <dbReference type="ARBA" id="ARBA00012483"/>
    </source>
</evidence>
<dbReference type="SMART" id="SM00184">
    <property type="entry name" value="RING"/>
    <property type="match status" value="1"/>
</dbReference>